<feature type="domain" description="MRH" evidence="7">
    <location>
        <begin position="428"/>
        <end position="533"/>
    </location>
</feature>
<feature type="chain" id="PRO_5013208757" description="Glucosidase 2 subunit beta" evidence="6">
    <location>
        <begin position="20"/>
        <end position="546"/>
    </location>
</feature>
<keyword evidence="3" id="KW-0256">Endoplasmic reticulum</keyword>
<dbReference type="GeneID" id="33558449"/>
<dbReference type="InterPro" id="IPR009011">
    <property type="entry name" value="Man6P_isomerase_rcpt-bd_dom_sf"/>
</dbReference>
<dbReference type="Proteomes" id="UP000193218">
    <property type="component" value="Unassembled WGS sequence"/>
</dbReference>
<dbReference type="PROSITE" id="PS51914">
    <property type="entry name" value="MRH"/>
    <property type="match status" value="1"/>
</dbReference>
<dbReference type="InterPro" id="IPR036055">
    <property type="entry name" value="LDL_receptor-like_sf"/>
</dbReference>
<reference evidence="8 9" key="1">
    <citation type="submission" date="2017-03" db="EMBL/GenBank/DDBJ databases">
        <title>Widespread Adenine N6-methylation of Active Genes in Fungi.</title>
        <authorList>
            <consortium name="DOE Joint Genome Institute"/>
            <person name="Mondo S.J."/>
            <person name="Dannebaum R.O."/>
            <person name="Kuo R.C."/>
            <person name="Louie K.B."/>
            <person name="Bewick A.J."/>
            <person name="Labutti K."/>
            <person name="Haridas S."/>
            <person name="Kuo A."/>
            <person name="Salamov A."/>
            <person name="Ahrendt S.R."/>
            <person name="Lau R."/>
            <person name="Bowen B.P."/>
            <person name="Lipzen A."/>
            <person name="Sullivan W."/>
            <person name="Andreopoulos W.B."/>
            <person name="Clum A."/>
            <person name="Lindquist E."/>
            <person name="Daum C."/>
            <person name="Northen T.R."/>
            <person name="Ramamoorthy G."/>
            <person name="Schmitz R.J."/>
            <person name="Gryganskyi A."/>
            <person name="Culley D."/>
            <person name="Magnuson J."/>
            <person name="James T.Y."/>
            <person name="O'Malley M.A."/>
            <person name="Stajich J.E."/>
            <person name="Spatafora J.W."/>
            <person name="Visel A."/>
            <person name="Grigoriev I.V."/>
        </authorList>
    </citation>
    <scope>NUCLEOTIDE SEQUENCE [LARGE SCALE GENOMIC DNA]</scope>
    <source>
        <strain evidence="8 9">NRRL Y-17943</strain>
    </source>
</reference>
<keyword evidence="5" id="KW-0175">Coiled coil</keyword>
<name>A0A1Y1UAF9_9TREE</name>
<dbReference type="Pfam" id="PF12999">
    <property type="entry name" value="PRKCSH-like"/>
    <property type="match status" value="1"/>
</dbReference>
<dbReference type="GO" id="GO:0017177">
    <property type="term" value="C:glucosidase II complex"/>
    <property type="evidence" value="ECO:0007669"/>
    <property type="project" value="TreeGrafter"/>
</dbReference>
<dbReference type="InterPro" id="IPR002172">
    <property type="entry name" value="LDrepeatLR_classA_rpt"/>
</dbReference>
<accession>A0A1Y1UAF9</accession>
<evidence type="ECO:0000256" key="4">
    <source>
        <dbReference type="ARBA" id="ARBA00023157"/>
    </source>
</evidence>
<sequence length="546" mass="61162">MRASSILFVLSCIGAQVSADAIKHENGIRRGLEPALRSHYEPNSSGTFKCLDGSKTIPYSALDDDYCDCPDGSDEPGTSACEGVGDQLFWCENKGHVPGKVRRSRVNDGLCDPECCDGSDEYATGACPNQCEEIGRAHREKLEAENKTRRTGSKIRSTYVKFAQNERRRLEDLIKTKSSEVVAKEVEVENARLNLERMETNSREALERKKGTPLYAFTLSQRLALGRLRTKTARLESELKDLRNILDELSKNYNPNYSDMAVKAAVKGFEELSKAADVVEGDIEGDTEASVEVYEEIQDNELDELERKDLDGLLLMDDLDMDDDEGDEGLLYKLDEYIPDSIYEYWATIRDLTIDWMIKLGLIRKSSKPAAVPSNSAEAPHVSAAREKHRNLSNELSKWRNEISGAQQTLGDMASKFGPDGEWKKLDGTCIDKVAGDYTYELCFFGRASQKSNKDSSSNHLGTWSKWEQGETHGSFEYYSTQYYEHGAKCWNGPQRSVRVSLTCGTQNALLSISEPEKCEYYFTATTPALCWPLDTDAKVSVKAEL</sequence>
<keyword evidence="9" id="KW-1185">Reference proteome</keyword>
<dbReference type="RefSeq" id="XP_021869239.1">
    <property type="nucleotide sequence ID" value="XM_022016640.1"/>
</dbReference>
<evidence type="ECO:0000256" key="3">
    <source>
        <dbReference type="ARBA" id="ARBA00022824"/>
    </source>
</evidence>
<dbReference type="Gene3D" id="4.10.400.10">
    <property type="entry name" value="Low-density Lipoprotein Receptor"/>
    <property type="match status" value="1"/>
</dbReference>
<evidence type="ECO:0000256" key="5">
    <source>
        <dbReference type="SAM" id="Coils"/>
    </source>
</evidence>
<evidence type="ECO:0000259" key="7">
    <source>
        <dbReference type="PROSITE" id="PS51914"/>
    </source>
</evidence>
<feature type="coiled-coil region" evidence="5">
    <location>
        <begin position="382"/>
        <end position="409"/>
    </location>
</feature>
<proteinExistence type="predicted"/>
<dbReference type="PANTHER" id="PTHR12630:SF1">
    <property type="entry name" value="GLUCOSIDASE 2 SUBUNIT BETA"/>
    <property type="match status" value="1"/>
</dbReference>
<dbReference type="InterPro" id="IPR044865">
    <property type="entry name" value="MRH_dom"/>
</dbReference>
<dbReference type="AlphaFoldDB" id="A0A1Y1UAF9"/>
<dbReference type="Pfam" id="PF13015">
    <property type="entry name" value="PRKCSH_1"/>
    <property type="match status" value="1"/>
</dbReference>
<evidence type="ECO:0000313" key="9">
    <source>
        <dbReference type="Proteomes" id="UP000193218"/>
    </source>
</evidence>
<dbReference type="SUPFAM" id="SSF57424">
    <property type="entry name" value="LDL receptor-like module"/>
    <property type="match status" value="1"/>
</dbReference>
<dbReference type="STRING" id="4999.A0A1Y1UAF9"/>
<protein>
    <recommendedName>
        <fullName evidence="1">Glucosidase 2 subunit beta</fullName>
    </recommendedName>
</protein>
<evidence type="ECO:0000256" key="2">
    <source>
        <dbReference type="ARBA" id="ARBA00022729"/>
    </source>
</evidence>
<dbReference type="OrthoDB" id="28322at2759"/>
<comment type="caution">
    <text evidence="8">The sequence shown here is derived from an EMBL/GenBank/DDBJ whole genome shotgun (WGS) entry which is preliminary data.</text>
</comment>
<dbReference type="Gene3D" id="2.70.130.10">
    <property type="entry name" value="Mannose-6-phosphate receptor binding domain"/>
    <property type="match status" value="1"/>
</dbReference>
<dbReference type="CDD" id="cd00112">
    <property type="entry name" value="LDLa"/>
    <property type="match status" value="1"/>
</dbReference>
<feature type="coiled-coil region" evidence="5">
    <location>
        <begin position="160"/>
        <end position="252"/>
    </location>
</feature>
<evidence type="ECO:0000256" key="1">
    <source>
        <dbReference type="ARBA" id="ARBA00022387"/>
    </source>
</evidence>
<dbReference type="SUPFAM" id="SSF50911">
    <property type="entry name" value="Mannose 6-phosphate receptor domain"/>
    <property type="match status" value="1"/>
</dbReference>
<dbReference type="InParanoid" id="A0A1Y1UAF9"/>
<dbReference type="InterPro" id="IPR039794">
    <property type="entry name" value="Gtb1-like"/>
</dbReference>
<organism evidence="8 9">
    <name type="scientific">Kockovaella imperatae</name>
    <dbReference type="NCBI Taxonomy" id="4999"/>
    <lineage>
        <taxon>Eukaryota</taxon>
        <taxon>Fungi</taxon>
        <taxon>Dikarya</taxon>
        <taxon>Basidiomycota</taxon>
        <taxon>Agaricomycotina</taxon>
        <taxon>Tremellomycetes</taxon>
        <taxon>Tremellales</taxon>
        <taxon>Cuniculitremaceae</taxon>
        <taxon>Kockovaella</taxon>
    </lineage>
</organism>
<dbReference type="InterPro" id="IPR028146">
    <property type="entry name" value="PRKCSH_N"/>
</dbReference>
<dbReference type="InterPro" id="IPR036607">
    <property type="entry name" value="PRKCSH"/>
</dbReference>
<gene>
    <name evidence="8" type="ORF">BD324DRAFT_633642</name>
</gene>
<evidence type="ECO:0000313" key="8">
    <source>
        <dbReference type="EMBL" id="ORX35023.1"/>
    </source>
</evidence>
<dbReference type="FunCoup" id="A0A1Y1UAF9">
    <property type="interactions" value="629"/>
</dbReference>
<dbReference type="GO" id="GO:0006491">
    <property type="term" value="P:N-glycan processing"/>
    <property type="evidence" value="ECO:0007669"/>
    <property type="project" value="TreeGrafter"/>
</dbReference>
<dbReference type="PANTHER" id="PTHR12630">
    <property type="entry name" value="N-LINKED OLIGOSACCHARIDE PROCESSING"/>
    <property type="match status" value="1"/>
</dbReference>
<keyword evidence="4" id="KW-1015">Disulfide bond</keyword>
<feature type="signal peptide" evidence="6">
    <location>
        <begin position="1"/>
        <end position="19"/>
    </location>
</feature>
<evidence type="ECO:0000256" key="6">
    <source>
        <dbReference type="SAM" id="SignalP"/>
    </source>
</evidence>
<dbReference type="EMBL" id="NBSH01000012">
    <property type="protein sequence ID" value="ORX35023.1"/>
    <property type="molecule type" value="Genomic_DNA"/>
</dbReference>
<keyword evidence="2 6" id="KW-0732">Signal</keyword>